<keyword evidence="2" id="KW-1185">Reference proteome</keyword>
<protein>
    <submittedName>
        <fullName evidence="1">Uncharacterized protein</fullName>
    </submittedName>
</protein>
<gene>
    <name evidence="1" type="ORF">DB32_005019</name>
</gene>
<organism evidence="1 2">
    <name type="scientific">Sandaracinus amylolyticus</name>
    <dbReference type="NCBI Taxonomy" id="927083"/>
    <lineage>
        <taxon>Bacteria</taxon>
        <taxon>Pseudomonadati</taxon>
        <taxon>Myxococcota</taxon>
        <taxon>Polyangia</taxon>
        <taxon>Polyangiales</taxon>
        <taxon>Sandaracinaceae</taxon>
        <taxon>Sandaracinus</taxon>
    </lineage>
</organism>
<dbReference type="Proteomes" id="UP000034883">
    <property type="component" value="Chromosome"/>
</dbReference>
<accession>A0A0F6YKA5</accession>
<dbReference type="EMBL" id="CP011125">
    <property type="protein sequence ID" value="AKF07870.1"/>
    <property type="molecule type" value="Genomic_DNA"/>
</dbReference>
<sequence length="191" mass="20107">MIDRGTPVIGQTVRVISRLLALLPALLVLPGCLTESPAALTDTQGVLVGWTCERGDCEVEPRTATVDPPACGERDQWVVGAGAIAILCAATESDDGELTVHEATCRPLACDDELDCPQWEDLVYGCDGGVCTTERFDLDVLDVRAACLRGVPRATTCALQDEDAATIDRTALATNACPGEGACEMPEACLE</sequence>
<dbReference type="AlphaFoldDB" id="A0A0F6YKA5"/>
<name>A0A0F6YKA5_9BACT</name>
<proteinExistence type="predicted"/>
<evidence type="ECO:0000313" key="2">
    <source>
        <dbReference type="Proteomes" id="UP000034883"/>
    </source>
</evidence>
<dbReference type="STRING" id="927083.DB32_005019"/>
<evidence type="ECO:0000313" key="1">
    <source>
        <dbReference type="EMBL" id="AKF07870.1"/>
    </source>
</evidence>
<dbReference type="KEGG" id="samy:DB32_005019"/>
<reference evidence="1 2" key="1">
    <citation type="submission" date="2015-03" db="EMBL/GenBank/DDBJ databases">
        <title>Genome assembly of Sandaracinus amylolyticus DSM 53668.</title>
        <authorList>
            <person name="Sharma G."/>
            <person name="Subramanian S."/>
        </authorList>
    </citation>
    <scope>NUCLEOTIDE SEQUENCE [LARGE SCALE GENOMIC DNA]</scope>
    <source>
        <strain evidence="1 2">DSM 53668</strain>
    </source>
</reference>